<dbReference type="PANTHER" id="PTHR33115:SF25">
    <property type="entry name" value="CONDENSIN COMPLEX SUBUNIT 1 C-TERMINAL DOMAIN-CONTAINING PROTEIN"/>
    <property type="match status" value="1"/>
</dbReference>
<accession>A0A2T7CL50</accession>
<feature type="region of interest" description="Disordered" evidence="1">
    <location>
        <begin position="1"/>
        <end position="32"/>
    </location>
</feature>
<dbReference type="SUPFAM" id="SSF48371">
    <property type="entry name" value="ARM repeat"/>
    <property type="match status" value="1"/>
</dbReference>
<feature type="compositionally biased region" description="Polar residues" evidence="1">
    <location>
        <begin position="600"/>
        <end position="621"/>
    </location>
</feature>
<evidence type="ECO:0000313" key="4">
    <source>
        <dbReference type="Proteomes" id="UP000244336"/>
    </source>
</evidence>
<dbReference type="EMBL" id="CM009756">
    <property type="protein sequence ID" value="PUZ44048.1"/>
    <property type="molecule type" value="Genomic_DNA"/>
</dbReference>
<reference evidence="3 4" key="1">
    <citation type="submission" date="2018-04" db="EMBL/GenBank/DDBJ databases">
        <title>WGS assembly of Panicum hallii var. hallii HAL2.</title>
        <authorList>
            <person name="Lovell J."/>
            <person name="Jenkins J."/>
            <person name="Lowry D."/>
            <person name="Mamidi S."/>
            <person name="Sreedasyam A."/>
            <person name="Weng X."/>
            <person name="Barry K."/>
            <person name="Bonette J."/>
            <person name="Campitelli B."/>
            <person name="Daum C."/>
            <person name="Gordon S."/>
            <person name="Gould B."/>
            <person name="Lipzen A."/>
            <person name="MacQueen A."/>
            <person name="Palacio-Mejia J."/>
            <person name="Plott C."/>
            <person name="Shakirov E."/>
            <person name="Shu S."/>
            <person name="Yoshinaga Y."/>
            <person name="Zane M."/>
            <person name="Rokhsar D."/>
            <person name="Grimwood J."/>
            <person name="Schmutz J."/>
            <person name="Juenger T."/>
        </authorList>
    </citation>
    <scope>NUCLEOTIDE SEQUENCE [LARGE SCALE GENOMIC DNA]</scope>
    <source>
        <strain evidence="4">cv. HAL2</strain>
    </source>
</reference>
<sequence>MSSNGSCETPPETTVRCGGVRGEETTAGRVEEKRRPIEVLGSGVGVTRWKKKVKEAKRNYGKMDGPDKMAANMTPALDIFYSLVLCQCALLFVWCVVACHGQRKPASIKGRNLINYAVGLLGSESPEEYLSGARLLGAFVEMGEDVRSLLLPSRPKIQKLIDTLRWRSSPNENREIRELAATIVADLAEETTQTYWNRNQQVPHPQLHQKRVWPLTTEERWMQVGEKLQLEELKEKEHYMRKLMQVEERSRQKRMEMEERHRKRQRRMITEERYQQGRIEKQDDDDVHQQEELDRSSGDDREGGTCNQLILQGLTILERLASEHNNCMDICSAPGLLPKIMAPIYSNTLIQDIGNSGAWADVVSGSFKVLHRLICAPGETSRSLRVEISSSDKPAVSNLQMILDQGNRTSQELKIEAMKILTELVLDPSIELPEKTAKTFIKKQLEAFLAAKGEQAPATVSKPIKAMAGRTLVLLSSNRLPDDKNIVAHLTQVTEDKKTLTHLTEASEDNNVSHLTELTGYKKNTVARLTELLDATNNITYRIIAAEILESLCIQCDLDKQVMEDTLLPKVIIGIPSSKSDQPESQISEGKEKKKRTRRSPTFQKENNQENQRNSEVGNNEENQKNSARRNDEENQQRFALGTDKKSQGNYAPEACRDKKGPSDQQNGEQTATKELQEAFLSLALVICDKLISADVVDQEKALGGEAFVLKLKTIIDDNCQSTADSMRIVKLCGHIAASTIQSQQYAEHFRNKEFVQSLSKASKVMSSLESCMMFVGTDFGLKKTVRPLLSEVVSELEQKALQSA</sequence>
<feature type="compositionally biased region" description="Basic and acidic residues" evidence="1">
    <location>
        <begin position="21"/>
        <end position="32"/>
    </location>
</feature>
<dbReference type="Proteomes" id="UP000244336">
    <property type="component" value="Chromosome 8"/>
</dbReference>
<feature type="transmembrane region" description="Helical" evidence="2">
    <location>
        <begin position="79"/>
        <end position="99"/>
    </location>
</feature>
<dbReference type="OrthoDB" id="689499at2759"/>
<dbReference type="STRING" id="1504633.A0A2T7CL50"/>
<dbReference type="PANTHER" id="PTHR33115">
    <property type="entry name" value="ARM REPEAT SUPERFAMILY PROTEIN"/>
    <property type="match status" value="1"/>
</dbReference>
<name>A0A2T7CL50_9POAL</name>
<keyword evidence="2" id="KW-0812">Transmembrane</keyword>
<dbReference type="Gramene" id="PUZ44048">
    <property type="protein sequence ID" value="PUZ44048"/>
    <property type="gene ID" value="GQ55_8G057200"/>
</dbReference>
<evidence type="ECO:0000256" key="1">
    <source>
        <dbReference type="SAM" id="MobiDB-lite"/>
    </source>
</evidence>
<feature type="compositionally biased region" description="Basic and acidic residues" evidence="1">
    <location>
        <begin position="245"/>
        <end position="260"/>
    </location>
</feature>
<feature type="compositionally biased region" description="Polar residues" evidence="1">
    <location>
        <begin position="577"/>
        <end position="588"/>
    </location>
</feature>
<feature type="region of interest" description="Disordered" evidence="1">
    <location>
        <begin position="245"/>
        <end position="304"/>
    </location>
</feature>
<feature type="region of interest" description="Disordered" evidence="1">
    <location>
        <begin position="575"/>
        <end position="671"/>
    </location>
</feature>
<keyword evidence="2" id="KW-1133">Transmembrane helix</keyword>
<organism evidence="3 4">
    <name type="scientific">Panicum hallii var. hallii</name>
    <dbReference type="NCBI Taxonomy" id="1504633"/>
    <lineage>
        <taxon>Eukaryota</taxon>
        <taxon>Viridiplantae</taxon>
        <taxon>Streptophyta</taxon>
        <taxon>Embryophyta</taxon>
        <taxon>Tracheophyta</taxon>
        <taxon>Spermatophyta</taxon>
        <taxon>Magnoliopsida</taxon>
        <taxon>Liliopsida</taxon>
        <taxon>Poales</taxon>
        <taxon>Poaceae</taxon>
        <taxon>PACMAD clade</taxon>
        <taxon>Panicoideae</taxon>
        <taxon>Panicodae</taxon>
        <taxon>Paniceae</taxon>
        <taxon>Panicinae</taxon>
        <taxon>Panicum</taxon>
        <taxon>Panicum sect. Panicum</taxon>
    </lineage>
</organism>
<evidence type="ECO:0000256" key="2">
    <source>
        <dbReference type="SAM" id="Phobius"/>
    </source>
</evidence>
<gene>
    <name evidence="3" type="ORF">GQ55_8G057200</name>
</gene>
<feature type="compositionally biased region" description="Basic and acidic residues" evidence="1">
    <location>
        <begin position="268"/>
        <end position="303"/>
    </location>
</feature>
<evidence type="ECO:0000313" key="3">
    <source>
        <dbReference type="EMBL" id="PUZ44048.1"/>
    </source>
</evidence>
<protein>
    <submittedName>
        <fullName evidence="3">Uncharacterized protein</fullName>
    </submittedName>
</protein>
<keyword evidence="2" id="KW-0472">Membrane</keyword>
<dbReference type="AlphaFoldDB" id="A0A2T7CL50"/>
<proteinExistence type="predicted"/>
<keyword evidence="4" id="KW-1185">Reference proteome</keyword>
<dbReference type="InterPro" id="IPR016024">
    <property type="entry name" value="ARM-type_fold"/>
</dbReference>